<protein>
    <submittedName>
        <fullName evidence="1">Uncharacterized protein</fullName>
    </submittedName>
</protein>
<accession>A0A7C8HYG6</accession>
<comment type="caution">
    <text evidence="1">The sequence shown here is derived from an EMBL/GenBank/DDBJ whole genome shotgun (WGS) entry which is preliminary data.</text>
</comment>
<dbReference type="EMBL" id="JAADJZ010000038">
    <property type="protein sequence ID" value="KAF2864954.1"/>
    <property type="molecule type" value="Genomic_DNA"/>
</dbReference>
<sequence>MSPIYENGEDYAPDEKGYFDFTGDKFMTFKGKGGVPHLDEDVEMEGFKVNPQAENAAEGWGSFFDDDM</sequence>
<keyword evidence="2" id="KW-1185">Reference proteome</keyword>
<name>A0A7C8HYG6_9PLEO</name>
<reference evidence="1 2" key="1">
    <citation type="submission" date="2020-01" db="EMBL/GenBank/DDBJ databases">
        <authorList>
            <consortium name="DOE Joint Genome Institute"/>
            <person name="Haridas S."/>
            <person name="Albert R."/>
            <person name="Binder M."/>
            <person name="Bloem J."/>
            <person name="Labutti K."/>
            <person name="Salamov A."/>
            <person name="Andreopoulos B."/>
            <person name="Baker S.E."/>
            <person name="Barry K."/>
            <person name="Bills G."/>
            <person name="Bluhm B.H."/>
            <person name="Cannon C."/>
            <person name="Castanera R."/>
            <person name="Culley D.E."/>
            <person name="Daum C."/>
            <person name="Ezra D."/>
            <person name="Gonzalez J.B."/>
            <person name="Henrissat B."/>
            <person name="Kuo A."/>
            <person name="Liang C."/>
            <person name="Lipzen A."/>
            <person name="Lutzoni F."/>
            <person name="Magnuson J."/>
            <person name="Mondo S."/>
            <person name="Nolan M."/>
            <person name="Ohm R."/>
            <person name="Pangilinan J."/>
            <person name="Park H.-J.H."/>
            <person name="Ramirez L."/>
            <person name="Alfaro M."/>
            <person name="Sun H."/>
            <person name="Tritt A."/>
            <person name="Yoshinaga Y."/>
            <person name="Zwiers L.-H.L."/>
            <person name="Turgeon B.G."/>
            <person name="Goodwin S.B."/>
            <person name="Spatafora J.W."/>
            <person name="Crous P.W."/>
            <person name="Grigoriev I.V."/>
        </authorList>
    </citation>
    <scope>NUCLEOTIDE SEQUENCE [LARGE SCALE GENOMIC DNA]</scope>
    <source>
        <strain evidence="1 2">CBS 611.86</strain>
    </source>
</reference>
<dbReference type="Proteomes" id="UP000481861">
    <property type="component" value="Unassembled WGS sequence"/>
</dbReference>
<evidence type="ECO:0000313" key="2">
    <source>
        <dbReference type="Proteomes" id="UP000481861"/>
    </source>
</evidence>
<proteinExistence type="predicted"/>
<organism evidence="1 2">
    <name type="scientific">Massariosphaeria phaeospora</name>
    <dbReference type="NCBI Taxonomy" id="100035"/>
    <lineage>
        <taxon>Eukaryota</taxon>
        <taxon>Fungi</taxon>
        <taxon>Dikarya</taxon>
        <taxon>Ascomycota</taxon>
        <taxon>Pezizomycotina</taxon>
        <taxon>Dothideomycetes</taxon>
        <taxon>Pleosporomycetidae</taxon>
        <taxon>Pleosporales</taxon>
        <taxon>Pleosporales incertae sedis</taxon>
        <taxon>Massariosphaeria</taxon>
    </lineage>
</organism>
<dbReference type="AlphaFoldDB" id="A0A7C8HYG6"/>
<gene>
    <name evidence="1" type="ORF">BDV95DRAFT_587902</name>
</gene>
<evidence type="ECO:0000313" key="1">
    <source>
        <dbReference type="EMBL" id="KAF2864954.1"/>
    </source>
</evidence>